<evidence type="ECO:0000259" key="7">
    <source>
        <dbReference type="Pfam" id="PF13877"/>
    </source>
</evidence>
<dbReference type="AlphaFoldDB" id="A0A095CIL6"/>
<organism evidence="8 9">
    <name type="scientific">Cryptococcus deuterogattii (strain R265)</name>
    <name type="common">Cryptococcus gattii VGII (strain R265)</name>
    <dbReference type="NCBI Taxonomy" id="294750"/>
    <lineage>
        <taxon>Eukaryota</taxon>
        <taxon>Fungi</taxon>
        <taxon>Dikarya</taxon>
        <taxon>Basidiomycota</taxon>
        <taxon>Agaricomycotina</taxon>
        <taxon>Tremellomycetes</taxon>
        <taxon>Tremellales</taxon>
        <taxon>Cryptococcaceae</taxon>
        <taxon>Cryptococcus</taxon>
        <taxon>Cryptococcus gattii species complex</taxon>
    </lineage>
</organism>
<dbReference type="PANTHER" id="PTHR45984:SF1">
    <property type="entry name" value="SPAG1 AXONEMAL DYNEIN ASSEMBLY FACTOR"/>
    <property type="match status" value="1"/>
</dbReference>
<evidence type="ECO:0000313" key="8">
    <source>
        <dbReference type="EMBL" id="KGB79997.1"/>
    </source>
</evidence>
<dbReference type="PANTHER" id="PTHR45984">
    <property type="entry name" value="RNA (RNA) POLYMERASE II ASSOCIATED PROTEIN HOMOLOG"/>
    <property type="match status" value="1"/>
</dbReference>
<dbReference type="InterPro" id="IPR025986">
    <property type="entry name" value="RPAP3-like_C"/>
</dbReference>
<keyword evidence="4 5" id="KW-0802">TPR repeat</keyword>
<keyword evidence="2" id="KW-0963">Cytoplasm</keyword>
<dbReference type="VEuPathDB" id="FungiDB:CNBG_5753"/>
<dbReference type="HOGENOM" id="CLU_023272_0_0_1"/>
<dbReference type="SMART" id="SM00028">
    <property type="entry name" value="TPR"/>
    <property type="match status" value="3"/>
</dbReference>
<sequence>MEVQVDIPKSEASRAEGNTAFKKGKWVEAIGHYTNAVIYNSEDPVAYCNRAQAFLKLDKYHDAERDCTSALTLPKGRNNIKALYRRGLARKGLKKVEEALSDMEEVLRLDKSNAVVKLELEELKEMKIKIDQEKKKPSRRPLTPPTLPKSLPKESSNAPKSKNASDLTNLTQSLELKSTSQCPEEKKETSFAAMRKSRDGKKMSFASESTPQSSTQTPDKESAADAALSAIFPPTKPRVGPTSEPKKLAVPAIKANPTPSSSVLPPLPSSLDTTSTSSGAGLNLLRYFTSSPTYNFSLISLYPAENIPKILDTLLEPDTLGSLLLALDEGASKGAEREKEKVKKIMEGLRQTKRWKMNIGMLSSDEKKAAQNAWKSCGGSGSWIE</sequence>
<dbReference type="SUPFAM" id="SSF48452">
    <property type="entry name" value="TPR-like"/>
    <property type="match status" value="1"/>
</dbReference>
<comment type="subcellular location">
    <subcellularLocation>
        <location evidence="1">Cytoplasm</location>
    </subcellularLocation>
</comment>
<dbReference type="InterPro" id="IPR019734">
    <property type="entry name" value="TPR_rpt"/>
</dbReference>
<evidence type="ECO:0000313" key="9">
    <source>
        <dbReference type="Proteomes" id="UP000029445"/>
    </source>
</evidence>
<accession>A0A095CIL6</accession>
<dbReference type="OMA" id="IAMCLTS"/>
<dbReference type="Gene3D" id="1.25.40.10">
    <property type="entry name" value="Tetratricopeptide repeat domain"/>
    <property type="match status" value="1"/>
</dbReference>
<dbReference type="GO" id="GO:0031072">
    <property type="term" value="F:heat shock protein binding"/>
    <property type="evidence" value="ECO:0007669"/>
    <property type="project" value="TreeGrafter"/>
</dbReference>
<dbReference type="GO" id="GO:0005739">
    <property type="term" value="C:mitochondrion"/>
    <property type="evidence" value="ECO:0007669"/>
    <property type="project" value="TreeGrafter"/>
</dbReference>
<dbReference type="STRING" id="294750.A0A095CIL6"/>
<dbReference type="InterPro" id="IPR011990">
    <property type="entry name" value="TPR-like_helical_dom_sf"/>
</dbReference>
<proteinExistence type="predicted"/>
<dbReference type="RefSeq" id="XP_062885636.1">
    <property type="nucleotide sequence ID" value="XM_063029607.1"/>
</dbReference>
<keyword evidence="3" id="KW-0677">Repeat</keyword>
<dbReference type="Pfam" id="PF13181">
    <property type="entry name" value="TPR_8"/>
    <property type="match status" value="1"/>
</dbReference>
<feature type="repeat" description="TPR" evidence="5">
    <location>
        <begin position="80"/>
        <end position="113"/>
    </location>
</feature>
<dbReference type="OrthoDB" id="629492at2759"/>
<dbReference type="EMBL" id="CP025772">
    <property type="protein sequence ID" value="KGB79997.1"/>
    <property type="molecule type" value="Genomic_DNA"/>
</dbReference>
<dbReference type="KEGG" id="cdeu:CNBG_5753"/>
<dbReference type="InterPro" id="IPR051982">
    <property type="entry name" value="CiliaryAsmbly_MitoImport"/>
</dbReference>
<feature type="region of interest" description="Disordered" evidence="6">
    <location>
        <begin position="254"/>
        <end position="275"/>
    </location>
</feature>
<gene>
    <name evidence="8" type="ORF">CNBG_5753</name>
</gene>
<protein>
    <recommendedName>
        <fullName evidence="7">RNA-polymerase II-associated protein 3-like C-terminal domain-containing protein</fullName>
    </recommendedName>
</protein>
<reference evidence="8 9" key="1">
    <citation type="journal article" date="2011" name="MBio">
        <title>Genome variation in Cryptococcus gattii, an emerging pathogen of immunocompetent hosts.</title>
        <authorList>
            <person name="D'Souza C.A."/>
            <person name="Kronstad J.W."/>
            <person name="Taylor G."/>
            <person name="Warren R."/>
            <person name="Yuen M."/>
            <person name="Hu G."/>
            <person name="Jung W.H."/>
            <person name="Sham A."/>
            <person name="Kidd S.E."/>
            <person name="Tangen K."/>
            <person name="Lee N."/>
            <person name="Zeilmaker T."/>
            <person name="Sawkins J."/>
            <person name="McVicker G."/>
            <person name="Shah S."/>
            <person name="Gnerre S."/>
            <person name="Griggs A."/>
            <person name="Zeng Q."/>
            <person name="Bartlett K."/>
            <person name="Li W."/>
            <person name="Wang X."/>
            <person name="Heitman J."/>
            <person name="Stajich J.E."/>
            <person name="Fraser J.A."/>
            <person name="Meyer W."/>
            <person name="Carter D."/>
            <person name="Schein J."/>
            <person name="Krzywinski M."/>
            <person name="Kwon-Chung K.J."/>
            <person name="Varma A."/>
            <person name="Wang J."/>
            <person name="Brunham R."/>
            <person name="Fyfe M."/>
            <person name="Ouellette B.F."/>
            <person name="Siddiqui A."/>
            <person name="Marra M."/>
            <person name="Jones S."/>
            <person name="Holt R."/>
            <person name="Birren B.W."/>
            <person name="Galagan J.E."/>
            <person name="Cuomo C.A."/>
        </authorList>
    </citation>
    <scope>NUCLEOTIDE SEQUENCE [LARGE SCALE GENOMIC DNA]</scope>
    <source>
        <strain evidence="8 9">R265</strain>
    </source>
</reference>
<feature type="domain" description="RNA-polymerase II-associated protein 3-like C-terminal" evidence="7">
    <location>
        <begin position="290"/>
        <end position="367"/>
    </location>
</feature>
<evidence type="ECO:0000256" key="1">
    <source>
        <dbReference type="ARBA" id="ARBA00004496"/>
    </source>
</evidence>
<evidence type="ECO:0000256" key="4">
    <source>
        <dbReference type="ARBA" id="ARBA00022803"/>
    </source>
</evidence>
<reference evidence="8 9" key="2">
    <citation type="journal article" date="2018" name="Proc. Natl. Acad. Sci.">
        <title>RNAi is a critical determinant of centromere evolution in closely related fungi.</title>
        <authorList>
            <person name="Yadav V."/>
            <person name="Sun S."/>
            <person name="Billmyre R.B."/>
            <person name="Thimmappa B.C."/>
            <person name="Shea T."/>
            <person name="Lintner R."/>
            <person name="Bakkeren G."/>
            <person name="Cuomo C.A."/>
            <person name="Heitman J."/>
            <person name="Sanyal K."/>
        </authorList>
    </citation>
    <scope>NUCLEOTIDE SEQUENCE [LARGE SCALE GENOMIC DNA]</scope>
    <source>
        <strain evidence="8 9">R265</strain>
    </source>
</reference>
<dbReference type="Pfam" id="PF13877">
    <property type="entry name" value="RPAP3_C"/>
    <property type="match status" value="1"/>
</dbReference>
<dbReference type="GO" id="GO:0005829">
    <property type="term" value="C:cytosol"/>
    <property type="evidence" value="ECO:0007669"/>
    <property type="project" value="TreeGrafter"/>
</dbReference>
<evidence type="ECO:0000256" key="5">
    <source>
        <dbReference type="PROSITE-ProRule" id="PRU00339"/>
    </source>
</evidence>
<dbReference type="GeneID" id="88181882"/>
<name>A0A095CIL6_CRYD2</name>
<evidence type="ECO:0000256" key="6">
    <source>
        <dbReference type="SAM" id="MobiDB-lite"/>
    </source>
</evidence>
<evidence type="ECO:0000256" key="2">
    <source>
        <dbReference type="ARBA" id="ARBA00022490"/>
    </source>
</evidence>
<dbReference type="PROSITE" id="PS50005">
    <property type="entry name" value="TPR"/>
    <property type="match status" value="1"/>
</dbReference>
<feature type="compositionally biased region" description="Polar residues" evidence="6">
    <location>
        <begin position="154"/>
        <end position="182"/>
    </location>
</feature>
<dbReference type="Proteomes" id="UP000029445">
    <property type="component" value="Chromosome 14"/>
</dbReference>
<feature type="compositionally biased region" description="Low complexity" evidence="6">
    <location>
        <begin position="257"/>
        <end position="275"/>
    </location>
</feature>
<evidence type="ECO:0000256" key="3">
    <source>
        <dbReference type="ARBA" id="ARBA00022737"/>
    </source>
</evidence>
<feature type="region of interest" description="Disordered" evidence="6">
    <location>
        <begin position="131"/>
        <end position="225"/>
    </location>
</feature>
<keyword evidence="9" id="KW-1185">Reference proteome</keyword>
<dbReference type="GO" id="GO:0006626">
    <property type="term" value="P:protein targeting to mitochondrion"/>
    <property type="evidence" value="ECO:0007669"/>
    <property type="project" value="TreeGrafter"/>
</dbReference>